<evidence type="ECO:0000313" key="1">
    <source>
        <dbReference type="EMBL" id="OIN07857.1"/>
    </source>
</evidence>
<evidence type="ECO:0000313" key="2">
    <source>
        <dbReference type="EMBL" id="SDP01591.1"/>
    </source>
</evidence>
<gene>
    <name evidence="1" type="ORF">BFN10_16325</name>
    <name evidence="2" type="ORF">SAMN04490184_2053</name>
</gene>
<evidence type="ECO:0000313" key="3">
    <source>
        <dbReference type="Proteomes" id="UP000181686"/>
    </source>
</evidence>
<dbReference type="EMBL" id="LT629708">
    <property type="protein sequence ID" value="SDP01591.1"/>
    <property type="molecule type" value="Genomic_DNA"/>
</dbReference>
<dbReference type="AlphaFoldDB" id="A0A1H0P9E5"/>
<accession>A0A1H0P9E5</accession>
<evidence type="ECO:0008006" key="5">
    <source>
        <dbReference type="Google" id="ProtNLM"/>
    </source>
</evidence>
<dbReference type="EMBL" id="MDGK01000040">
    <property type="protein sequence ID" value="OIN07857.1"/>
    <property type="molecule type" value="Genomic_DNA"/>
</dbReference>
<reference evidence="2 4" key="2">
    <citation type="submission" date="2016-10" db="EMBL/GenBank/DDBJ databases">
        <authorList>
            <person name="Varghese N."/>
            <person name="Submissions S."/>
        </authorList>
    </citation>
    <scope>NUCLEOTIDE SEQUENCE [LARGE SCALE GENOMIC DNA]</scope>
    <source>
        <strain evidence="2 4">BS2774</strain>
    </source>
</reference>
<name>A0A1H0P9E5_9PSED</name>
<reference evidence="1 3" key="1">
    <citation type="submission" date="2016-08" db="EMBL/GenBank/DDBJ databases">
        <title>Draft genome sequence of the type strain of Pseudomonas extremorientalis LMG 19695T isolated from drinking water reservoir.</title>
        <authorList>
            <person name="Tambong J.T."/>
        </authorList>
    </citation>
    <scope>NUCLEOTIDE SEQUENCE [LARGE SCALE GENOMIC DNA]</scope>
    <source>
        <strain evidence="1 3">LMG 19695</strain>
    </source>
</reference>
<dbReference type="Proteomes" id="UP000181686">
    <property type="component" value="Unassembled WGS sequence"/>
</dbReference>
<organism evidence="1 3">
    <name type="scientific">Pseudomonas extremorientalis</name>
    <dbReference type="NCBI Taxonomy" id="169669"/>
    <lineage>
        <taxon>Bacteria</taxon>
        <taxon>Pseudomonadati</taxon>
        <taxon>Pseudomonadota</taxon>
        <taxon>Gammaproteobacteria</taxon>
        <taxon>Pseudomonadales</taxon>
        <taxon>Pseudomonadaceae</taxon>
        <taxon>Pseudomonas</taxon>
    </lineage>
</organism>
<dbReference type="RefSeq" id="WP_071490538.1">
    <property type="nucleotide sequence ID" value="NZ_LT629708.1"/>
</dbReference>
<protein>
    <recommendedName>
        <fullName evidence="5">ApeA N-terminal domain-containing protein</fullName>
    </recommendedName>
</protein>
<sequence>MSFTEVVKNRIIELGFDCSVQESDVLVTREDGTVCIVGVSEEWEKSYRAYTAARSASYDSETRLLIVNNTVEMQVSRLASNGAYISESYTLKDKAQSTVVVGDCSMMYAIAFFLSGEYDKYFSIRVKRRLSLSQIKRRPVRQILFLPQTVTYSAKGRKILPELKSVSLRVIERALFKLAVEQNDCMVVWKPKKKRNRSVFWGDIIDDDSLSEADYDETVVNYYKLAKASPFPSQSFLAFYHVLEYQFLKVSELVVHDRLASILNEPKFRASRNNLDKVITAIRGHDSRNDETEMLRNVLARYISEEDLVEFLTDFEARCGEKIYTKSRVLFGQKDTVINKSHALANTAKVLKQVRNAIVHSTDRYKREDCHIPLTDSESIIEEYLPIVRFVAEKVIYGTAT</sequence>
<keyword evidence="4" id="KW-1185">Reference proteome</keyword>
<dbReference type="Proteomes" id="UP000182654">
    <property type="component" value="Chromosome I"/>
</dbReference>
<proteinExistence type="predicted"/>
<evidence type="ECO:0000313" key="4">
    <source>
        <dbReference type="Proteomes" id="UP000182654"/>
    </source>
</evidence>